<evidence type="ECO:0000256" key="8">
    <source>
        <dbReference type="SAM" id="SignalP"/>
    </source>
</evidence>
<evidence type="ECO:0000256" key="7">
    <source>
        <dbReference type="ARBA" id="ARBA00023180"/>
    </source>
</evidence>
<protein>
    <recommendedName>
        <fullName evidence="9">Glycosyltransferase 61 catalytic domain-containing protein</fullName>
    </recommendedName>
</protein>
<evidence type="ECO:0000256" key="3">
    <source>
        <dbReference type="ARBA" id="ARBA00022679"/>
    </source>
</evidence>
<dbReference type="GO" id="GO:0035269">
    <property type="term" value="P:protein O-linked glycosylation via mannose"/>
    <property type="evidence" value="ECO:0007669"/>
    <property type="project" value="TreeGrafter"/>
</dbReference>
<keyword evidence="4" id="KW-0812">Transmembrane</keyword>
<accession>A0A8H5M6U2</accession>
<dbReference type="InterPro" id="IPR007657">
    <property type="entry name" value="Glycosyltransferase_61"/>
</dbReference>
<comment type="subcellular location">
    <subcellularLocation>
        <location evidence="1">Membrane</location>
        <topology evidence="1">Single-pass membrane protein</topology>
    </subcellularLocation>
</comment>
<dbReference type="OrthoDB" id="529273at2759"/>
<reference evidence="10 11" key="1">
    <citation type="journal article" date="2020" name="ISME J.">
        <title>Uncovering the hidden diversity of litter-decomposition mechanisms in mushroom-forming fungi.</title>
        <authorList>
            <person name="Floudas D."/>
            <person name="Bentzer J."/>
            <person name="Ahren D."/>
            <person name="Johansson T."/>
            <person name="Persson P."/>
            <person name="Tunlid A."/>
        </authorList>
    </citation>
    <scope>NUCLEOTIDE SEQUENCE [LARGE SCALE GENOMIC DNA]</scope>
    <source>
        <strain evidence="10 11">CBS 661.87</strain>
    </source>
</reference>
<name>A0A8H5M6U2_9AGAR</name>
<dbReference type="PANTHER" id="PTHR20961">
    <property type="entry name" value="GLYCOSYLTRANSFERASE"/>
    <property type="match status" value="1"/>
</dbReference>
<evidence type="ECO:0000256" key="1">
    <source>
        <dbReference type="ARBA" id="ARBA00004167"/>
    </source>
</evidence>
<keyword evidence="5" id="KW-1133">Transmembrane helix</keyword>
<evidence type="ECO:0000256" key="4">
    <source>
        <dbReference type="ARBA" id="ARBA00022692"/>
    </source>
</evidence>
<organism evidence="10 11">
    <name type="scientific">Tricholomella constricta</name>
    <dbReference type="NCBI Taxonomy" id="117010"/>
    <lineage>
        <taxon>Eukaryota</taxon>
        <taxon>Fungi</taxon>
        <taxon>Dikarya</taxon>
        <taxon>Basidiomycota</taxon>
        <taxon>Agaricomycotina</taxon>
        <taxon>Agaricomycetes</taxon>
        <taxon>Agaricomycetidae</taxon>
        <taxon>Agaricales</taxon>
        <taxon>Tricholomatineae</taxon>
        <taxon>Lyophyllaceae</taxon>
        <taxon>Tricholomella</taxon>
    </lineage>
</organism>
<dbReference type="GO" id="GO:0016020">
    <property type="term" value="C:membrane"/>
    <property type="evidence" value="ECO:0007669"/>
    <property type="project" value="UniProtKB-SubCell"/>
</dbReference>
<keyword evidence="2" id="KW-0328">Glycosyltransferase</keyword>
<keyword evidence="11" id="KW-1185">Reference proteome</keyword>
<dbReference type="GO" id="GO:0097363">
    <property type="term" value="F:protein O-acetylglucosaminyltransferase activity"/>
    <property type="evidence" value="ECO:0007669"/>
    <property type="project" value="TreeGrafter"/>
</dbReference>
<dbReference type="EMBL" id="JAACJP010000007">
    <property type="protein sequence ID" value="KAF5383003.1"/>
    <property type="molecule type" value="Genomic_DNA"/>
</dbReference>
<dbReference type="InterPro" id="IPR049625">
    <property type="entry name" value="Glyco_transf_61_cat"/>
</dbReference>
<sequence>MPSFRRHLPYLIVLILLLLGFYHFALSKGLIESGERPGFTYRKLRDGSLAKKPHKDTTPTTIETTIPGGEVVYGFSLLDQLYLRKGTFYIVTSDKAAFPLKRHIIARPLDIGAGNDLDPTDKELQFITPAEANEVLGARALLVDGFSLIPYDTEQFMNHFYHWWGEILFGAWRVYSASMTISEADSVPPFPSRILLPHIFGNEWRDRPGVNAGLVRTAFPSINIEKSDYWDDLALLDKTFVFKRAMIICRAAAHTHKFSQSWHKMISSTMTVNVSDAFWEPIRRTTVEHVLGYLPQVNNRGVVVSPPSAVSEMPFVTYIVRQGGSRRLAEADHNGLVKALKELEWSGICQVHVVQMEKMSLEQQVEVIARSTVIIGVHGNGLTHQLWMPPSPQSTVIEIFASKSYVYDYEILARNLGHTHYAVWNDTLTTFPKGEFYKGIHYSQDFHGLSIPVHGPAVAQVIRERLTRRLPKA</sequence>
<keyword evidence="6" id="KW-0472">Membrane</keyword>
<dbReference type="Proteomes" id="UP000565441">
    <property type="component" value="Unassembled WGS sequence"/>
</dbReference>
<gene>
    <name evidence="10" type="ORF">D9615_004886</name>
</gene>
<dbReference type="GO" id="GO:0005783">
    <property type="term" value="C:endoplasmic reticulum"/>
    <property type="evidence" value="ECO:0007669"/>
    <property type="project" value="TreeGrafter"/>
</dbReference>
<dbReference type="AlphaFoldDB" id="A0A8H5M6U2"/>
<feature type="signal peptide" evidence="8">
    <location>
        <begin position="1"/>
        <end position="27"/>
    </location>
</feature>
<evidence type="ECO:0000256" key="2">
    <source>
        <dbReference type="ARBA" id="ARBA00022676"/>
    </source>
</evidence>
<evidence type="ECO:0000256" key="6">
    <source>
        <dbReference type="ARBA" id="ARBA00023136"/>
    </source>
</evidence>
<keyword evidence="3" id="KW-0808">Transferase</keyword>
<comment type="caution">
    <text evidence="10">The sequence shown here is derived from an EMBL/GenBank/DDBJ whole genome shotgun (WGS) entry which is preliminary data.</text>
</comment>
<evidence type="ECO:0000259" key="9">
    <source>
        <dbReference type="Pfam" id="PF04577"/>
    </source>
</evidence>
<evidence type="ECO:0000256" key="5">
    <source>
        <dbReference type="ARBA" id="ARBA00022989"/>
    </source>
</evidence>
<dbReference type="PANTHER" id="PTHR20961:SF38">
    <property type="entry name" value="PROTEIN O-LINKED-MANNOSE BETA-1,4-N-ACETYLGLUCOSAMINYLTRANSFERASE 2"/>
    <property type="match status" value="1"/>
</dbReference>
<keyword evidence="8" id="KW-0732">Signal</keyword>
<proteinExistence type="predicted"/>
<dbReference type="Pfam" id="PF04577">
    <property type="entry name" value="Glyco_transf_61"/>
    <property type="match status" value="1"/>
</dbReference>
<feature type="domain" description="Glycosyltransferase 61 catalytic" evidence="9">
    <location>
        <begin position="160"/>
        <end position="391"/>
    </location>
</feature>
<feature type="chain" id="PRO_5034439940" description="Glycosyltransferase 61 catalytic domain-containing protein" evidence="8">
    <location>
        <begin position="28"/>
        <end position="473"/>
    </location>
</feature>
<evidence type="ECO:0000313" key="10">
    <source>
        <dbReference type="EMBL" id="KAF5383003.1"/>
    </source>
</evidence>
<keyword evidence="7" id="KW-0325">Glycoprotein</keyword>
<evidence type="ECO:0000313" key="11">
    <source>
        <dbReference type="Proteomes" id="UP000565441"/>
    </source>
</evidence>